<comment type="subcellular location">
    <subcellularLocation>
        <location evidence="1">Cell membrane</location>
    </subcellularLocation>
</comment>
<keyword evidence="2" id="KW-1003">Cell membrane</keyword>
<dbReference type="GO" id="GO:0043495">
    <property type="term" value="F:protein-membrane adaptor activity"/>
    <property type="evidence" value="ECO:0007669"/>
    <property type="project" value="TreeGrafter"/>
</dbReference>
<reference evidence="6 8" key="2">
    <citation type="journal article" date="2013" name="Nature">
        <title>Insights into bilaterian evolution from three spiralian genomes.</title>
        <authorList>
            <person name="Simakov O."/>
            <person name="Marletaz F."/>
            <person name="Cho S.J."/>
            <person name="Edsinger-Gonzales E."/>
            <person name="Havlak P."/>
            <person name="Hellsten U."/>
            <person name="Kuo D.H."/>
            <person name="Larsson T."/>
            <person name="Lv J."/>
            <person name="Arendt D."/>
            <person name="Savage R."/>
            <person name="Osoegawa K."/>
            <person name="de Jong P."/>
            <person name="Grimwood J."/>
            <person name="Chapman J.A."/>
            <person name="Shapiro H."/>
            <person name="Aerts A."/>
            <person name="Otillar R.P."/>
            <person name="Terry A.Y."/>
            <person name="Boore J.L."/>
            <person name="Grigoriev I.V."/>
            <person name="Lindberg D.R."/>
            <person name="Seaver E.C."/>
            <person name="Weisblat D.A."/>
            <person name="Putnam N.H."/>
            <person name="Rokhsar D.S."/>
        </authorList>
    </citation>
    <scope>NUCLEOTIDE SEQUENCE</scope>
    <source>
        <strain evidence="6 8">I ESC-2004</strain>
    </source>
</reference>
<feature type="region of interest" description="Disordered" evidence="4">
    <location>
        <begin position="1"/>
        <end position="32"/>
    </location>
</feature>
<dbReference type="PROSITE" id="PS50106">
    <property type="entry name" value="PDZ"/>
    <property type="match status" value="3"/>
</dbReference>
<dbReference type="PANTHER" id="PTHR14191:SF3">
    <property type="entry name" value="NA(+)_H(+) EXCHANGE REGULATORY COFACTOR-LIKE PROTEIN NRFL-1"/>
    <property type="match status" value="1"/>
</dbReference>
<dbReference type="Pfam" id="PF00595">
    <property type="entry name" value="PDZ"/>
    <property type="match status" value="2"/>
</dbReference>
<keyword evidence="2" id="KW-0472">Membrane</keyword>
<evidence type="ECO:0000256" key="4">
    <source>
        <dbReference type="SAM" id="MobiDB-lite"/>
    </source>
</evidence>
<dbReference type="CDD" id="cd00136">
    <property type="entry name" value="PDZ_canonical"/>
    <property type="match status" value="2"/>
</dbReference>
<sequence>MNVAQDIPPPAYHEVHEHSRPVPPRGPPPPYCSHEEIWQALQQTDADGTSFELPPSYEEVIAGISLEDNSPPDARPSSSAPHEAAAFDLSGSQLIQIRRPAQEGNRGYGFAFRDGRVTVVLPNSAAQLAGLAEGSRLIEVNGSNVESQNKDFICQRIQQRPEGVTLLVEPPMSQANAVRYSFVLQKPPQGYGFAFRGVHISVVLPNSVAGEAGLHVGDSLVKINGFSTAGRNRAGLLELVNLHSDQVSLTISRRGPCLQPMQAKFFRLRRSPFTGFGFAFRGNRVSALLPGSEAERNGLRIGDRLLQVNDHNVHGLSKNGILRLISLHSDVVSLWVLPDG</sequence>
<feature type="domain" description="PDZ" evidence="5">
    <location>
        <begin position="181"/>
        <end position="255"/>
    </location>
</feature>
<evidence type="ECO:0000256" key="3">
    <source>
        <dbReference type="ARBA" id="ARBA00022737"/>
    </source>
</evidence>
<protein>
    <recommendedName>
        <fullName evidence="5">PDZ domain-containing protein</fullName>
    </recommendedName>
</protein>
<evidence type="ECO:0000259" key="5">
    <source>
        <dbReference type="PROSITE" id="PS50106"/>
    </source>
</evidence>
<evidence type="ECO:0000256" key="2">
    <source>
        <dbReference type="ARBA" id="ARBA00022475"/>
    </source>
</evidence>
<dbReference type="InterPro" id="IPR036034">
    <property type="entry name" value="PDZ_sf"/>
</dbReference>
<dbReference type="Pfam" id="PF17820">
    <property type="entry name" value="PDZ_6"/>
    <property type="match status" value="1"/>
</dbReference>
<dbReference type="InterPro" id="IPR001478">
    <property type="entry name" value="PDZ"/>
</dbReference>
<dbReference type="EMBL" id="KB310317">
    <property type="protein sequence ID" value="ELT91889.1"/>
    <property type="molecule type" value="Genomic_DNA"/>
</dbReference>
<dbReference type="PANTHER" id="PTHR14191">
    <property type="entry name" value="PDZ DOMAIN CONTAINING PROTEIN"/>
    <property type="match status" value="1"/>
</dbReference>
<dbReference type="SMART" id="SM00228">
    <property type="entry name" value="PDZ"/>
    <property type="match status" value="3"/>
</dbReference>
<evidence type="ECO:0000313" key="6">
    <source>
        <dbReference type="EMBL" id="ELT91889.1"/>
    </source>
</evidence>
<reference evidence="8" key="1">
    <citation type="submission" date="2012-12" db="EMBL/GenBank/DDBJ databases">
        <authorList>
            <person name="Hellsten U."/>
            <person name="Grimwood J."/>
            <person name="Chapman J.A."/>
            <person name="Shapiro H."/>
            <person name="Aerts A."/>
            <person name="Otillar R.P."/>
            <person name="Terry A.Y."/>
            <person name="Boore J.L."/>
            <person name="Simakov O."/>
            <person name="Marletaz F."/>
            <person name="Cho S.-J."/>
            <person name="Edsinger-Gonzales E."/>
            <person name="Havlak P."/>
            <person name="Kuo D.-H."/>
            <person name="Larsson T."/>
            <person name="Lv J."/>
            <person name="Arendt D."/>
            <person name="Savage R."/>
            <person name="Osoegawa K."/>
            <person name="de Jong P."/>
            <person name="Lindberg D.R."/>
            <person name="Seaver E.C."/>
            <person name="Weisblat D.A."/>
            <person name="Putnam N.H."/>
            <person name="Grigoriev I.V."/>
            <person name="Rokhsar D.S."/>
        </authorList>
    </citation>
    <scope>NUCLEOTIDE SEQUENCE</scope>
    <source>
        <strain evidence="8">I ESC-2004</strain>
    </source>
</reference>
<dbReference type="Proteomes" id="UP000014760">
    <property type="component" value="Unassembled WGS sequence"/>
</dbReference>
<feature type="compositionally biased region" description="Pro residues" evidence="4">
    <location>
        <begin position="21"/>
        <end position="31"/>
    </location>
</feature>
<dbReference type="STRING" id="283909.R7TDV2"/>
<feature type="domain" description="PDZ" evidence="5">
    <location>
        <begin position="265"/>
        <end position="340"/>
    </location>
</feature>
<dbReference type="GO" id="GO:0016324">
    <property type="term" value="C:apical plasma membrane"/>
    <property type="evidence" value="ECO:0007669"/>
    <property type="project" value="TreeGrafter"/>
</dbReference>
<feature type="domain" description="PDZ" evidence="5">
    <location>
        <begin position="94"/>
        <end position="172"/>
    </location>
</feature>
<dbReference type="EMBL" id="AMQN01000337">
    <property type="status" value="NOT_ANNOTATED_CDS"/>
    <property type="molecule type" value="Genomic_DNA"/>
</dbReference>
<dbReference type="EMBL" id="AMQN01000336">
    <property type="status" value="NOT_ANNOTATED_CDS"/>
    <property type="molecule type" value="Genomic_DNA"/>
</dbReference>
<gene>
    <name evidence="6" type="ORF">CAPTEDRAFT_228690</name>
</gene>
<dbReference type="HOGENOM" id="CLU_816960_0_0_1"/>
<dbReference type="GO" id="GO:0072659">
    <property type="term" value="P:protein localization to plasma membrane"/>
    <property type="evidence" value="ECO:0007669"/>
    <property type="project" value="TreeGrafter"/>
</dbReference>
<dbReference type="OrthoDB" id="6257190at2759"/>
<keyword evidence="8" id="KW-1185">Reference proteome</keyword>
<dbReference type="EnsemblMetazoa" id="CapteT228690">
    <property type="protein sequence ID" value="CapteP228690"/>
    <property type="gene ID" value="CapteG228690"/>
</dbReference>
<dbReference type="InterPro" id="IPR051067">
    <property type="entry name" value="NHER"/>
</dbReference>
<dbReference type="InterPro" id="IPR041489">
    <property type="entry name" value="PDZ_6"/>
</dbReference>
<dbReference type="SUPFAM" id="SSF50156">
    <property type="entry name" value="PDZ domain-like"/>
    <property type="match status" value="3"/>
</dbReference>
<evidence type="ECO:0000256" key="1">
    <source>
        <dbReference type="ARBA" id="ARBA00004236"/>
    </source>
</evidence>
<evidence type="ECO:0000313" key="7">
    <source>
        <dbReference type="EnsemblMetazoa" id="CapteP228690"/>
    </source>
</evidence>
<organism evidence="6">
    <name type="scientific">Capitella teleta</name>
    <name type="common">Polychaete worm</name>
    <dbReference type="NCBI Taxonomy" id="283909"/>
    <lineage>
        <taxon>Eukaryota</taxon>
        <taxon>Metazoa</taxon>
        <taxon>Spiralia</taxon>
        <taxon>Lophotrochozoa</taxon>
        <taxon>Annelida</taxon>
        <taxon>Polychaeta</taxon>
        <taxon>Sedentaria</taxon>
        <taxon>Scolecida</taxon>
        <taxon>Capitellidae</taxon>
        <taxon>Capitella</taxon>
    </lineage>
</organism>
<reference evidence="7" key="3">
    <citation type="submission" date="2015-06" db="UniProtKB">
        <authorList>
            <consortium name="EnsemblMetazoa"/>
        </authorList>
    </citation>
    <scope>IDENTIFICATION</scope>
</reference>
<dbReference type="AlphaFoldDB" id="R7TDV2"/>
<proteinExistence type="predicted"/>
<evidence type="ECO:0000313" key="8">
    <source>
        <dbReference type="Proteomes" id="UP000014760"/>
    </source>
</evidence>
<keyword evidence="3" id="KW-0677">Repeat</keyword>
<name>R7TDV2_CAPTE</name>
<accession>R7TDV2</accession>
<dbReference type="Gene3D" id="2.30.42.10">
    <property type="match status" value="3"/>
</dbReference>